<gene>
    <name evidence="7" type="ORF">C5745_10515</name>
</gene>
<feature type="domain" description="RNA polymerase sigma factor 70 region 4 type 2" evidence="6">
    <location>
        <begin position="124"/>
        <end position="175"/>
    </location>
</feature>
<comment type="similarity">
    <text evidence="1">Belongs to the sigma-70 factor family. ECF subfamily.</text>
</comment>
<evidence type="ECO:0000256" key="1">
    <source>
        <dbReference type="ARBA" id="ARBA00010641"/>
    </source>
</evidence>
<evidence type="ECO:0000313" key="7">
    <source>
        <dbReference type="EMBL" id="PRD47255.1"/>
    </source>
</evidence>
<dbReference type="Gene3D" id="1.10.10.10">
    <property type="entry name" value="Winged helix-like DNA-binding domain superfamily/Winged helix DNA-binding domain"/>
    <property type="match status" value="1"/>
</dbReference>
<feature type="domain" description="RNA polymerase sigma-70 region 2" evidence="5">
    <location>
        <begin position="27"/>
        <end position="93"/>
    </location>
</feature>
<dbReference type="InterPro" id="IPR007627">
    <property type="entry name" value="RNA_pol_sigma70_r2"/>
</dbReference>
<evidence type="ECO:0000259" key="6">
    <source>
        <dbReference type="Pfam" id="PF08281"/>
    </source>
</evidence>
<dbReference type="InterPro" id="IPR014284">
    <property type="entry name" value="RNA_pol_sigma-70_dom"/>
</dbReference>
<evidence type="ECO:0000256" key="2">
    <source>
        <dbReference type="ARBA" id="ARBA00023015"/>
    </source>
</evidence>
<evidence type="ECO:0000313" key="8">
    <source>
        <dbReference type="Proteomes" id="UP000239711"/>
    </source>
</evidence>
<dbReference type="OrthoDB" id="655312at2"/>
<name>A0A2S9J3A5_9SPHI</name>
<dbReference type="NCBIfam" id="TIGR02985">
    <property type="entry name" value="Sig70_bacteroi1"/>
    <property type="match status" value="1"/>
</dbReference>
<dbReference type="PANTHER" id="PTHR43133">
    <property type="entry name" value="RNA POLYMERASE ECF-TYPE SIGMA FACTO"/>
    <property type="match status" value="1"/>
</dbReference>
<dbReference type="NCBIfam" id="TIGR02937">
    <property type="entry name" value="sigma70-ECF"/>
    <property type="match status" value="1"/>
</dbReference>
<dbReference type="InterPro" id="IPR013325">
    <property type="entry name" value="RNA_pol_sigma_r2"/>
</dbReference>
<dbReference type="GO" id="GO:0006352">
    <property type="term" value="P:DNA-templated transcription initiation"/>
    <property type="evidence" value="ECO:0007669"/>
    <property type="project" value="InterPro"/>
</dbReference>
<dbReference type="Gene3D" id="1.10.1740.10">
    <property type="match status" value="1"/>
</dbReference>
<keyword evidence="3" id="KW-0731">Sigma factor</keyword>
<dbReference type="InterPro" id="IPR039425">
    <property type="entry name" value="RNA_pol_sigma-70-like"/>
</dbReference>
<dbReference type="GO" id="GO:0003677">
    <property type="term" value="F:DNA binding"/>
    <property type="evidence" value="ECO:0007669"/>
    <property type="project" value="InterPro"/>
</dbReference>
<reference evidence="7 8" key="1">
    <citation type="submission" date="2018-02" db="EMBL/GenBank/DDBJ databases">
        <title>The draft genome of Sphingobacterium sp. 5JN-11.</title>
        <authorList>
            <person name="Liu L."/>
            <person name="Li L."/>
            <person name="Liang L."/>
            <person name="Zhang X."/>
            <person name="Wang T."/>
        </authorList>
    </citation>
    <scope>NUCLEOTIDE SEQUENCE [LARGE SCALE GENOMIC DNA]</scope>
    <source>
        <strain evidence="7 8">5JN-11</strain>
    </source>
</reference>
<keyword evidence="8" id="KW-1185">Reference proteome</keyword>
<dbReference type="AlphaFoldDB" id="A0A2S9J3A5"/>
<dbReference type="SUPFAM" id="SSF88946">
    <property type="entry name" value="Sigma2 domain of RNA polymerase sigma factors"/>
    <property type="match status" value="1"/>
</dbReference>
<dbReference type="RefSeq" id="WP_105716969.1">
    <property type="nucleotide sequence ID" value="NZ_PVBQ01000007.1"/>
</dbReference>
<dbReference type="Proteomes" id="UP000239711">
    <property type="component" value="Unassembled WGS sequence"/>
</dbReference>
<accession>A0A2S9J3A5</accession>
<dbReference type="InterPro" id="IPR014327">
    <property type="entry name" value="RNA_pol_sigma70_bacteroid"/>
</dbReference>
<dbReference type="InterPro" id="IPR013249">
    <property type="entry name" value="RNA_pol_sigma70_r4_t2"/>
</dbReference>
<evidence type="ECO:0000256" key="3">
    <source>
        <dbReference type="ARBA" id="ARBA00023082"/>
    </source>
</evidence>
<dbReference type="Pfam" id="PF08281">
    <property type="entry name" value="Sigma70_r4_2"/>
    <property type="match status" value="1"/>
</dbReference>
<keyword evidence="2" id="KW-0805">Transcription regulation</keyword>
<keyword evidence="4" id="KW-0804">Transcription</keyword>
<dbReference type="GO" id="GO:0016987">
    <property type="term" value="F:sigma factor activity"/>
    <property type="evidence" value="ECO:0007669"/>
    <property type="project" value="UniProtKB-KW"/>
</dbReference>
<comment type="caution">
    <text evidence="7">The sequence shown here is derived from an EMBL/GenBank/DDBJ whole genome shotgun (WGS) entry which is preliminary data.</text>
</comment>
<dbReference type="SUPFAM" id="SSF88659">
    <property type="entry name" value="Sigma3 and sigma4 domains of RNA polymerase sigma factors"/>
    <property type="match status" value="1"/>
</dbReference>
<protein>
    <submittedName>
        <fullName evidence="7">RNA polymerase sigma-70 factor</fullName>
    </submittedName>
</protein>
<dbReference type="Pfam" id="PF04542">
    <property type="entry name" value="Sigma70_r2"/>
    <property type="match status" value="1"/>
</dbReference>
<dbReference type="CDD" id="cd06171">
    <property type="entry name" value="Sigma70_r4"/>
    <property type="match status" value="1"/>
</dbReference>
<evidence type="ECO:0000259" key="5">
    <source>
        <dbReference type="Pfam" id="PF04542"/>
    </source>
</evidence>
<dbReference type="PANTHER" id="PTHR43133:SF46">
    <property type="entry name" value="RNA POLYMERASE SIGMA-70 FACTOR ECF SUBFAMILY"/>
    <property type="match status" value="1"/>
</dbReference>
<sequence>MKEEAYFDEAKLLEEMKQDSSAAFNQLYSKYAPVLYQRLLRLLKNPESVEEILQDVFLKLWNKRKEIIPDKGFKAFIYRMVDNMAIDLFRKIGRDKALQLELWAASISFCVSTEEHLFNKEKTRMVQEAIQSLSPKRREILIQCKFEDKSYKEVAEMMGISVSTVSNQLVSAMKDIKAYIVRNYREDYIINLVFITVLAF</sequence>
<dbReference type="EMBL" id="PVBQ01000007">
    <property type="protein sequence ID" value="PRD47255.1"/>
    <property type="molecule type" value="Genomic_DNA"/>
</dbReference>
<dbReference type="InterPro" id="IPR036388">
    <property type="entry name" value="WH-like_DNA-bd_sf"/>
</dbReference>
<evidence type="ECO:0000256" key="4">
    <source>
        <dbReference type="ARBA" id="ARBA00023163"/>
    </source>
</evidence>
<organism evidence="7 8">
    <name type="scientific">Sphingobacterium haloxyli</name>
    <dbReference type="NCBI Taxonomy" id="2100533"/>
    <lineage>
        <taxon>Bacteria</taxon>
        <taxon>Pseudomonadati</taxon>
        <taxon>Bacteroidota</taxon>
        <taxon>Sphingobacteriia</taxon>
        <taxon>Sphingobacteriales</taxon>
        <taxon>Sphingobacteriaceae</taxon>
        <taxon>Sphingobacterium</taxon>
    </lineage>
</organism>
<dbReference type="InterPro" id="IPR013324">
    <property type="entry name" value="RNA_pol_sigma_r3/r4-like"/>
</dbReference>
<proteinExistence type="inferred from homology"/>